<evidence type="ECO:0000313" key="6">
    <source>
        <dbReference type="Proteomes" id="UP001596422"/>
    </source>
</evidence>
<dbReference type="NCBIfam" id="TIGR00254">
    <property type="entry name" value="GGDEF"/>
    <property type="match status" value="1"/>
</dbReference>
<protein>
    <submittedName>
        <fullName evidence="5">EAL domain-containing protein</fullName>
    </submittedName>
</protein>
<dbReference type="CDD" id="cd01948">
    <property type="entry name" value="EAL"/>
    <property type="match status" value="1"/>
</dbReference>
<keyword evidence="1" id="KW-0472">Membrane</keyword>
<evidence type="ECO:0000259" key="2">
    <source>
        <dbReference type="PROSITE" id="PS50112"/>
    </source>
</evidence>
<dbReference type="InterPro" id="IPR043128">
    <property type="entry name" value="Rev_trsase/Diguanyl_cyclase"/>
</dbReference>
<dbReference type="InterPro" id="IPR029787">
    <property type="entry name" value="Nucleotide_cyclase"/>
</dbReference>
<dbReference type="Pfam" id="PF00990">
    <property type="entry name" value="GGDEF"/>
    <property type="match status" value="1"/>
</dbReference>
<dbReference type="SUPFAM" id="SSF141868">
    <property type="entry name" value="EAL domain-like"/>
    <property type="match status" value="1"/>
</dbReference>
<dbReference type="InterPro" id="IPR000160">
    <property type="entry name" value="GGDEF_dom"/>
</dbReference>
<dbReference type="Proteomes" id="UP001596422">
    <property type="component" value="Unassembled WGS sequence"/>
</dbReference>
<dbReference type="Pfam" id="PF14827">
    <property type="entry name" value="dCache_3"/>
    <property type="match status" value="1"/>
</dbReference>
<dbReference type="InterPro" id="IPR000014">
    <property type="entry name" value="PAS"/>
</dbReference>
<name>A0ABW1ZVL1_9GAMM</name>
<dbReference type="PROSITE" id="PS50883">
    <property type="entry name" value="EAL"/>
    <property type="match status" value="1"/>
</dbReference>
<proteinExistence type="predicted"/>
<dbReference type="NCBIfam" id="TIGR00229">
    <property type="entry name" value="sensory_box"/>
    <property type="match status" value="1"/>
</dbReference>
<feature type="domain" description="GGDEF" evidence="4">
    <location>
        <begin position="537"/>
        <end position="670"/>
    </location>
</feature>
<evidence type="ECO:0000313" key="5">
    <source>
        <dbReference type="EMBL" id="MFC6669193.1"/>
    </source>
</evidence>
<dbReference type="InterPro" id="IPR001633">
    <property type="entry name" value="EAL_dom"/>
</dbReference>
<dbReference type="Gene3D" id="3.30.70.270">
    <property type="match status" value="1"/>
</dbReference>
<feature type="domain" description="PAS" evidence="2">
    <location>
        <begin position="379"/>
        <end position="418"/>
    </location>
</feature>
<dbReference type="RefSeq" id="WP_379907771.1">
    <property type="nucleotide sequence ID" value="NZ_JBHSWE010000001.1"/>
</dbReference>
<sequence>MTLPRPFVSLKWKVTLVLLLTLSLVHGLAVGIFYYQRLHEYSEDRQQLRQNQFRMLDGMVAEGYGRLLDIAQTVAPTGVPAQRTPEGLLRAVGDRAGALVRQSILDLVQLYRSDGSLVRSWGEAMEVRTDWVRQVRVREQPVQDIHCNRGCMQYVAIPVMLADGDSAVLLVGRLMYDLVVNFHRQSGADLGLVTESGVADGWQILSLTNRSYNEPLLEGLSLMPGRPQDKVLDLERGRRHLELMLAPVVAGAPDGAYWVLIIDIGPELAALQQRFFSSLALASLGTLLALLLQVLLLRRPLNYIRSLSQRLPLLASSPELRQRKLRQLPEPLHRWHFPDELEVLSGSAAELSSRLEQLEDSVADRTLRLEQRSAALLRERDFVNRLFDTADAVILTQDADGRILTLNRYGIRLLGLDPARQPGCLFVETVLDEHDETGKARMQRLYLGLDSRLAMDSRYHTTAGRDIQLSWQHSCLDDSLPGEASILSIAIDMTERRDAESRLYWLANHDALTRLPNRLLFFDDLSQRMADVGTRRGQLAVLCCDVDDFKDVNDTLGHRIGDKLLQAVARRIFELAGEDCCVSRLGADEFVLMLESDDAHDAAAQMAERLIRVFIEPFHIEGYELYSSISIGISLFPEQGAEASDLVRHADLAMIEAKGQGQGRYRFYHEAQGSSRVERFTLANDLRRALEQGEFSLHYQPKIDAHTGQVCGLESLIRWQHAEYGMVSPGRFIPLAEEMGLIVPIGRWVLQEACRQMAEWQAAGMAPIRVGVNLAGPQIAHESLLEHVDQALDAAGLSPQLLDLEITESFAIRQPELTIGKLNQLRERGITLSMDDFGTGYSSLSYLKRFPIDTLKIDQSFVRDIGRDSDDEAIVRAIIVLCQSLGIKVLAEGVETDEQLQFLLRNGCSTIQGYYFSKPLPPDELFDYVMEHQ</sequence>
<dbReference type="SMART" id="SM00052">
    <property type="entry name" value="EAL"/>
    <property type="match status" value="1"/>
</dbReference>
<dbReference type="PROSITE" id="PS50112">
    <property type="entry name" value="PAS"/>
    <property type="match status" value="1"/>
</dbReference>
<keyword evidence="6" id="KW-1185">Reference proteome</keyword>
<evidence type="ECO:0000259" key="4">
    <source>
        <dbReference type="PROSITE" id="PS50887"/>
    </source>
</evidence>
<evidence type="ECO:0000256" key="1">
    <source>
        <dbReference type="SAM" id="Phobius"/>
    </source>
</evidence>
<reference evidence="6" key="1">
    <citation type="journal article" date="2019" name="Int. J. Syst. Evol. Microbiol.">
        <title>The Global Catalogue of Microorganisms (GCM) 10K type strain sequencing project: providing services to taxonomists for standard genome sequencing and annotation.</title>
        <authorList>
            <consortium name="The Broad Institute Genomics Platform"/>
            <consortium name="The Broad Institute Genome Sequencing Center for Infectious Disease"/>
            <person name="Wu L."/>
            <person name="Ma J."/>
        </authorList>
    </citation>
    <scope>NUCLEOTIDE SEQUENCE [LARGE SCALE GENOMIC DNA]</scope>
    <source>
        <strain evidence="6">NBRC 111756</strain>
    </source>
</reference>
<dbReference type="PROSITE" id="PS50887">
    <property type="entry name" value="GGDEF"/>
    <property type="match status" value="1"/>
</dbReference>
<keyword evidence="1" id="KW-0812">Transmembrane</keyword>
<dbReference type="InterPro" id="IPR029150">
    <property type="entry name" value="dCache_3"/>
</dbReference>
<keyword evidence="1" id="KW-1133">Transmembrane helix</keyword>
<dbReference type="Gene3D" id="3.30.450.20">
    <property type="entry name" value="PAS domain"/>
    <property type="match status" value="1"/>
</dbReference>
<dbReference type="PANTHER" id="PTHR44757:SF2">
    <property type="entry name" value="BIOFILM ARCHITECTURE MAINTENANCE PROTEIN MBAA"/>
    <property type="match status" value="1"/>
</dbReference>
<dbReference type="SMART" id="SM00267">
    <property type="entry name" value="GGDEF"/>
    <property type="match status" value="1"/>
</dbReference>
<dbReference type="SUPFAM" id="SSF55073">
    <property type="entry name" value="Nucleotide cyclase"/>
    <property type="match status" value="1"/>
</dbReference>
<dbReference type="CDD" id="cd01949">
    <property type="entry name" value="GGDEF"/>
    <property type="match status" value="1"/>
</dbReference>
<feature type="transmembrane region" description="Helical" evidence="1">
    <location>
        <begin position="12"/>
        <end position="35"/>
    </location>
</feature>
<feature type="domain" description="EAL" evidence="3">
    <location>
        <begin position="679"/>
        <end position="933"/>
    </location>
</feature>
<dbReference type="PANTHER" id="PTHR44757">
    <property type="entry name" value="DIGUANYLATE CYCLASE DGCP"/>
    <property type="match status" value="1"/>
</dbReference>
<dbReference type="EMBL" id="JBHSWE010000001">
    <property type="protein sequence ID" value="MFC6669193.1"/>
    <property type="molecule type" value="Genomic_DNA"/>
</dbReference>
<comment type="caution">
    <text evidence="5">The sequence shown here is derived from an EMBL/GenBank/DDBJ whole genome shotgun (WGS) entry which is preliminary data.</text>
</comment>
<gene>
    <name evidence="5" type="ORF">ACFQDL_03025</name>
</gene>
<accession>A0ABW1ZVL1</accession>
<dbReference type="Pfam" id="PF00563">
    <property type="entry name" value="EAL"/>
    <property type="match status" value="1"/>
</dbReference>
<dbReference type="InterPro" id="IPR052155">
    <property type="entry name" value="Biofilm_reg_signaling"/>
</dbReference>
<feature type="transmembrane region" description="Helical" evidence="1">
    <location>
        <begin position="274"/>
        <end position="297"/>
    </location>
</feature>
<organism evidence="5 6">
    <name type="scientific">Marinobacterium aestuariivivens</name>
    <dbReference type="NCBI Taxonomy" id="1698799"/>
    <lineage>
        <taxon>Bacteria</taxon>
        <taxon>Pseudomonadati</taxon>
        <taxon>Pseudomonadota</taxon>
        <taxon>Gammaproteobacteria</taxon>
        <taxon>Oceanospirillales</taxon>
        <taxon>Oceanospirillaceae</taxon>
        <taxon>Marinobacterium</taxon>
    </lineage>
</organism>
<dbReference type="Gene3D" id="3.20.20.450">
    <property type="entry name" value="EAL domain"/>
    <property type="match status" value="1"/>
</dbReference>
<dbReference type="SUPFAM" id="SSF55785">
    <property type="entry name" value="PYP-like sensor domain (PAS domain)"/>
    <property type="match status" value="1"/>
</dbReference>
<evidence type="ECO:0000259" key="3">
    <source>
        <dbReference type="PROSITE" id="PS50883"/>
    </source>
</evidence>
<dbReference type="InterPro" id="IPR035919">
    <property type="entry name" value="EAL_sf"/>
</dbReference>
<dbReference type="InterPro" id="IPR035965">
    <property type="entry name" value="PAS-like_dom_sf"/>
</dbReference>